<accession>A0ABS7W7Y2</accession>
<keyword evidence="1" id="KW-1133">Transmembrane helix</keyword>
<evidence type="ECO:0000313" key="3">
    <source>
        <dbReference type="Proteomes" id="UP000758701"/>
    </source>
</evidence>
<protein>
    <recommendedName>
        <fullName evidence="4">Receptor ligand binding region domain-containing protein</fullName>
    </recommendedName>
</protein>
<keyword evidence="1" id="KW-0472">Membrane</keyword>
<organism evidence="2 3">
    <name type="scientific">Streptomyces olivaceus</name>
    <dbReference type="NCBI Taxonomy" id="47716"/>
    <lineage>
        <taxon>Bacteria</taxon>
        <taxon>Bacillati</taxon>
        <taxon>Actinomycetota</taxon>
        <taxon>Actinomycetes</taxon>
        <taxon>Kitasatosporales</taxon>
        <taxon>Streptomycetaceae</taxon>
        <taxon>Streptomyces</taxon>
    </lineage>
</organism>
<dbReference type="EMBL" id="JAHSTP010000007">
    <property type="protein sequence ID" value="MBZ6153341.1"/>
    <property type="molecule type" value="Genomic_DNA"/>
</dbReference>
<proteinExistence type="predicted"/>
<dbReference type="RefSeq" id="WP_224287185.1">
    <property type="nucleotide sequence ID" value="NZ_JAHSST010000007.1"/>
</dbReference>
<name>A0ABS7W7Y2_STROV</name>
<keyword evidence="1" id="KW-0812">Transmembrane</keyword>
<evidence type="ECO:0000256" key="1">
    <source>
        <dbReference type="SAM" id="Phobius"/>
    </source>
</evidence>
<evidence type="ECO:0000313" key="2">
    <source>
        <dbReference type="EMBL" id="MBZ6153341.1"/>
    </source>
</evidence>
<gene>
    <name evidence="2" type="ORF">KVH32_19590</name>
</gene>
<keyword evidence="3" id="KW-1185">Reference proteome</keyword>
<comment type="caution">
    <text evidence="2">The sequence shown here is derived from an EMBL/GenBank/DDBJ whole genome shotgun (WGS) entry which is preliminary data.</text>
</comment>
<dbReference type="Proteomes" id="UP000758701">
    <property type="component" value="Unassembled WGS sequence"/>
</dbReference>
<dbReference type="SUPFAM" id="SSF53822">
    <property type="entry name" value="Periplasmic binding protein-like I"/>
    <property type="match status" value="1"/>
</dbReference>
<evidence type="ECO:0008006" key="4">
    <source>
        <dbReference type="Google" id="ProtNLM"/>
    </source>
</evidence>
<reference evidence="2 3" key="1">
    <citation type="submission" date="2021-06" db="EMBL/GenBank/DDBJ databases">
        <title>Ecological speciation of a Streptomyces species isolated from different habitats and geographic origins.</title>
        <authorList>
            <person name="Wang J."/>
        </authorList>
    </citation>
    <scope>NUCLEOTIDE SEQUENCE [LARGE SCALE GENOMIC DNA]</scope>
    <source>
        <strain evidence="2 3">FXJ8.012</strain>
    </source>
</reference>
<dbReference type="Gene3D" id="3.40.50.2300">
    <property type="match status" value="1"/>
</dbReference>
<feature type="transmembrane region" description="Helical" evidence="1">
    <location>
        <begin position="21"/>
        <end position="46"/>
    </location>
</feature>
<dbReference type="InterPro" id="IPR028082">
    <property type="entry name" value="Peripla_BP_I"/>
</dbReference>
<sequence length="540" mass="59234">MRGIRDRRTWRWLPRRLRFRVLGLVDVVVLWTLVAALTTAGAWWGLDSYRHHRDYCTSNRDLRRVGQECIGVTAEAYSFDSDLGDILGRIEDENERARTSGKQVVSVAVVMPYTSRSPGAAMSQDLIRHSLQGAYVGQKAHNEGHKSAIQLLFANVGEDLSHWKTVTDALAARRGGDAPVVAAIGFPNSDDVTLEAVEKGLEPAQIPAVSAVLSSREMENPYLFKVSPSTDQLVDALQLYVSANEIDQKNTFMIADIRPDNYVANLRAVFDKKFRKPWGITDDKVERRTETYQGIKGSEEVTSQVFGGAVSAMCAVDARTVFLAGRDADLQPFLEAIDDAPSCHRGPDDEPLRILRVSTGRAPDTETEEMHDFAERNSIEIVTAVAVDAPRWEDGDGDERVPKAFATFARSYDKLEKGSNALDDGYAVMYHDALTAVGTAVVHVMHSGTEDVSHNDVSDELRRGSPSTGCAVGCVSGASGLFTFADESAEAEESAGSKRVYGLWPVCKPVPIVTFPVKRHDKSPLYRTYEVPGKNACPAP</sequence>